<dbReference type="InParanoid" id="D3BSS2"/>
<sequence length="401" mass="47909">MNKKIFNNVFNNSVLRVYIFQQVRSIHVDYLREKSLKWKVVECKPYLLTGYNYFQLLKEYYKQIEEKNKKWYHKFKSYSLKSDRTIYHTLRIAVQHDRLEIINMIQSPRGRNMQLLQWLTEKISNHNIEEYGLIYCVSEALVNAAIVGRIDMIEYLMSQCDFTTIPETIQPYILENGVMSGSIEMIEWILGHGVKYKPMINYIELSAKYGHLNLVQYFEMNNIGHFTSRTIDNAVRSNNFQLVEWLHYNQSESFQSSAMDLSARMGLTLLKWFHSNRTEGCTIRSMINASFSHDLETVKWLRENRSDSYNNRILNEIILNSHPSSYEILQYLYDQNLYEKFNINLLKLDDIFSRSAHNDRREDILNFMIDYQNQLFPAFDLKKELRILIKRHGYFSYGIKI</sequence>
<dbReference type="AlphaFoldDB" id="D3BSS2"/>
<dbReference type="RefSeq" id="XP_020427671.1">
    <property type="nucleotide sequence ID" value="XM_020581801.1"/>
</dbReference>
<evidence type="ECO:0000313" key="1">
    <source>
        <dbReference type="EMBL" id="EFA75537.1"/>
    </source>
</evidence>
<dbReference type="EMBL" id="ADBJ01000054">
    <property type="protein sequence ID" value="EFA75537.1"/>
    <property type="molecule type" value="Genomic_DNA"/>
</dbReference>
<name>D3BSS2_HETP5</name>
<protein>
    <recommendedName>
        <fullName evidence="3">Ankyrin repeat protein</fullName>
    </recommendedName>
</protein>
<gene>
    <name evidence="1" type="ORF">PPL_11042</name>
</gene>
<dbReference type="GeneID" id="31366511"/>
<dbReference type="PANTHER" id="PTHR46586:SF3">
    <property type="entry name" value="ANKYRIN REPEAT-CONTAINING PROTEIN"/>
    <property type="match status" value="1"/>
</dbReference>
<dbReference type="SUPFAM" id="SSF48403">
    <property type="entry name" value="Ankyrin repeat"/>
    <property type="match status" value="1"/>
</dbReference>
<dbReference type="Gene3D" id="1.25.40.20">
    <property type="entry name" value="Ankyrin repeat-containing domain"/>
    <property type="match status" value="1"/>
</dbReference>
<organism evidence="1 2">
    <name type="scientific">Heterostelium pallidum (strain ATCC 26659 / Pp 5 / PN500)</name>
    <name type="common">Cellular slime mold</name>
    <name type="synonym">Polysphondylium pallidum</name>
    <dbReference type="NCBI Taxonomy" id="670386"/>
    <lineage>
        <taxon>Eukaryota</taxon>
        <taxon>Amoebozoa</taxon>
        <taxon>Evosea</taxon>
        <taxon>Eumycetozoa</taxon>
        <taxon>Dictyostelia</taxon>
        <taxon>Acytosteliales</taxon>
        <taxon>Acytosteliaceae</taxon>
        <taxon>Heterostelium</taxon>
    </lineage>
</organism>
<reference evidence="1 2" key="1">
    <citation type="journal article" date="2011" name="Genome Res.">
        <title>Phylogeny-wide analysis of social amoeba genomes highlights ancient origins for complex intercellular communication.</title>
        <authorList>
            <person name="Heidel A.J."/>
            <person name="Lawal H.M."/>
            <person name="Felder M."/>
            <person name="Schilde C."/>
            <person name="Helps N.R."/>
            <person name="Tunggal B."/>
            <person name="Rivero F."/>
            <person name="John U."/>
            <person name="Schleicher M."/>
            <person name="Eichinger L."/>
            <person name="Platzer M."/>
            <person name="Noegel A.A."/>
            <person name="Schaap P."/>
            <person name="Gloeckner G."/>
        </authorList>
    </citation>
    <scope>NUCLEOTIDE SEQUENCE [LARGE SCALE GENOMIC DNA]</scope>
    <source>
        <strain evidence="2">ATCC 26659 / Pp 5 / PN500</strain>
    </source>
</reference>
<dbReference type="Proteomes" id="UP000001396">
    <property type="component" value="Unassembled WGS sequence"/>
</dbReference>
<comment type="caution">
    <text evidence="1">The sequence shown here is derived from an EMBL/GenBank/DDBJ whole genome shotgun (WGS) entry which is preliminary data.</text>
</comment>
<dbReference type="FunCoup" id="D3BSS2">
    <property type="interactions" value="23"/>
</dbReference>
<dbReference type="InterPro" id="IPR036770">
    <property type="entry name" value="Ankyrin_rpt-contain_sf"/>
</dbReference>
<dbReference type="PANTHER" id="PTHR46586">
    <property type="entry name" value="ANKYRIN REPEAT-CONTAINING PROTEIN"/>
    <property type="match status" value="1"/>
</dbReference>
<evidence type="ECO:0000313" key="2">
    <source>
        <dbReference type="Proteomes" id="UP000001396"/>
    </source>
</evidence>
<proteinExistence type="predicted"/>
<keyword evidence="2" id="KW-1185">Reference proteome</keyword>
<accession>D3BSS2</accession>
<evidence type="ECO:0008006" key="3">
    <source>
        <dbReference type="Google" id="ProtNLM"/>
    </source>
</evidence>
<dbReference type="InterPro" id="IPR052050">
    <property type="entry name" value="SecEffector_AnkRepeat"/>
</dbReference>